<dbReference type="SUPFAM" id="SSF50242">
    <property type="entry name" value="TIMP-like"/>
    <property type="match status" value="1"/>
</dbReference>
<sequence length="253" mass="29696">MAFFLDSIMRFLLVLFFLEMSTCLFACECIFLPLDDAFRNSDFVGIGTVKKVHAQDPSAKTKKVEFEVSQFFKGVELDQFFFDFDLNNLCMGGDLKEGEKYLMYLDRRFGIYRTNLCLGRHFPVRYEYVMKRELQILQALSETSLKLSDSFRINFYGNDFFTKINKLKIPKTSNEFGIYLVKYYSQSLKEVDTISGFDPTADYLIESAMKRSTWNFEPKYDNEVTFPVTFLIVLDRGYSLDGKLFSISRYDRM</sequence>
<dbReference type="STRING" id="686796.SAMN04488104_103916"/>
<reference evidence="2" key="1">
    <citation type="submission" date="2016-10" db="EMBL/GenBank/DDBJ databases">
        <authorList>
            <person name="Varghese N."/>
            <person name="Submissions S."/>
        </authorList>
    </citation>
    <scope>NUCLEOTIDE SEQUENCE [LARGE SCALE GENOMIC DNA]</scope>
    <source>
        <strain evidence="2">DSM 23095</strain>
    </source>
</reference>
<dbReference type="Gene3D" id="2.40.50.120">
    <property type="match status" value="1"/>
</dbReference>
<name>A0A1G6VY06_9BACT</name>
<dbReference type="RefSeq" id="WP_087940709.1">
    <property type="nucleotide sequence ID" value="NZ_FNAC01000039.1"/>
</dbReference>
<evidence type="ECO:0000313" key="2">
    <source>
        <dbReference type="Proteomes" id="UP000199060"/>
    </source>
</evidence>
<dbReference type="Proteomes" id="UP000199060">
    <property type="component" value="Unassembled WGS sequence"/>
</dbReference>
<dbReference type="EMBL" id="FNAC01000039">
    <property type="protein sequence ID" value="SDD58414.1"/>
    <property type="molecule type" value="Genomic_DNA"/>
</dbReference>
<proteinExistence type="predicted"/>
<evidence type="ECO:0000313" key="1">
    <source>
        <dbReference type="EMBL" id="SDD58414.1"/>
    </source>
</evidence>
<dbReference type="AlphaFoldDB" id="A0A1G6VY06"/>
<keyword evidence="2" id="KW-1185">Reference proteome</keyword>
<accession>A0A1G6VY06</accession>
<organism evidence="1 2">
    <name type="scientific">Algoriphagus faecimaris</name>
    <dbReference type="NCBI Taxonomy" id="686796"/>
    <lineage>
        <taxon>Bacteria</taxon>
        <taxon>Pseudomonadati</taxon>
        <taxon>Bacteroidota</taxon>
        <taxon>Cytophagia</taxon>
        <taxon>Cytophagales</taxon>
        <taxon>Cyclobacteriaceae</taxon>
        <taxon>Algoriphagus</taxon>
    </lineage>
</organism>
<protein>
    <submittedName>
        <fullName evidence="1">Uncharacterized protein</fullName>
    </submittedName>
</protein>
<gene>
    <name evidence="1" type="ORF">SAMN04488104_103916</name>
</gene>
<dbReference type="InterPro" id="IPR008993">
    <property type="entry name" value="TIMP-like_OB-fold"/>
</dbReference>